<name>A0ABP6WAW1_9PSEU</name>
<dbReference type="SUPFAM" id="SSF51735">
    <property type="entry name" value="NAD(P)-binding Rossmann-fold domains"/>
    <property type="match status" value="1"/>
</dbReference>
<evidence type="ECO:0000259" key="4">
    <source>
        <dbReference type="SMART" id="SM00822"/>
    </source>
</evidence>
<proteinExistence type="inferred from homology"/>
<dbReference type="InterPro" id="IPR002347">
    <property type="entry name" value="SDR_fam"/>
</dbReference>
<accession>A0ABP6WAW1</accession>
<sequence length="254" mass="26435">MAESLAGTAALVTGASSGIGQAVAEQLAQHGAAVAVVARRADRLEELVQRIEKNGGAAHAIAANLDAREGAFGAVAQAVGKLGRLDTVVNAAGVMLNGDSVKTPAPDWDRMVDINLRGVLHVTKAALPHLLEAVGTSSRKVTDVVNISSVAGRAAAPTVAVYNATKFGVTAATEAWRQEYTSRGIRFSVIEPGAVATELWNHESEEAAAGSAAMFDKVERLHAEDIADVLSYIVTGPRRVAINEVVIRPTDQTV</sequence>
<keyword evidence="6" id="KW-1185">Reference proteome</keyword>
<feature type="domain" description="Ketoreductase" evidence="4">
    <location>
        <begin position="8"/>
        <end position="198"/>
    </location>
</feature>
<comment type="caution">
    <text evidence="5">The sequence shown here is derived from an EMBL/GenBank/DDBJ whole genome shotgun (WGS) entry which is preliminary data.</text>
</comment>
<dbReference type="RefSeq" id="WP_344860812.1">
    <property type="nucleotide sequence ID" value="NZ_BAAAZN010000006.1"/>
</dbReference>
<organism evidence="5 6">
    <name type="scientific">Amycolatopsis ultiminotia</name>
    <dbReference type="NCBI Taxonomy" id="543629"/>
    <lineage>
        <taxon>Bacteria</taxon>
        <taxon>Bacillati</taxon>
        <taxon>Actinomycetota</taxon>
        <taxon>Actinomycetes</taxon>
        <taxon>Pseudonocardiales</taxon>
        <taxon>Pseudonocardiaceae</taxon>
        <taxon>Amycolatopsis</taxon>
    </lineage>
</organism>
<dbReference type="Proteomes" id="UP001500689">
    <property type="component" value="Unassembled WGS sequence"/>
</dbReference>
<evidence type="ECO:0000313" key="5">
    <source>
        <dbReference type="EMBL" id="GAA3547732.1"/>
    </source>
</evidence>
<dbReference type="Gene3D" id="3.40.50.720">
    <property type="entry name" value="NAD(P)-binding Rossmann-like Domain"/>
    <property type="match status" value="1"/>
</dbReference>
<dbReference type="PANTHER" id="PTHR43115">
    <property type="entry name" value="DEHYDROGENASE/REDUCTASE SDR FAMILY MEMBER 11"/>
    <property type="match status" value="1"/>
</dbReference>
<dbReference type="EMBL" id="BAAAZN010000006">
    <property type="protein sequence ID" value="GAA3547732.1"/>
    <property type="molecule type" value="Genomic_DNA"/>
</dbReference>
<evidence type="ECO:0000256" key="3">
    <source>
        <dbReference type="RuleBase" id="RU000363"/>
    </source>
</evidence>
<gene>
    <name evidence="5" type="ORF">GCM10022222_34170</name>
</gene>
<evidence type="ECO:0000256" key="2">
    <source>
        <dbReference type="ARBA" id="ARBA00023002"/>
    </source>
</evidence>
<dbReference type="InterPro" id="IPR036291">
    <property type="entry name" value="NAD(P)-bd_dom_sf"/>
</dbReference>
<reference evidence="6" key="1">
    <citation type="journal article" date="2019" name="Int. J. Syst. Evol. Microbiol.">
        <title>The Global Catalogue of Microorganisms (GCM) 10K type strain sequencing project: providing services to taxonomists for standard genome sequencing and annotation.</title>
        <authorList>
            <consortium name="The Broad Institute Genomics Platform"/>
            <consortium name="The Broad Institute Genome Sequencing Center for Infectious Disease"/>
            <person name="Wu L."/>
            <person name="Ma J."/>
        </authorList>
    </citation>
    <scope>NUCLEOTIDE SEQUENCE [LARGE SCALE GENOMIC DNA]</scope>
    <source>
        <strain evidence="6">JCM 16898</strain>
    </source>
</reference>
<evidence type="ECO:0000256" key="1">
    <source>
        <dbReference type="ARBA" id="ARBA00006484"/>
    </source>
</evidence>
<dbReference type="PRINTS" id="PR00081">
    <property type="entry name" value="GDHRDH"/>
</dbReference>
<evidence type="ECO:0000313" key="6">
    <source>
        <dbReference type="Proteomes" id="UP001500689"/>
    </source>
</evidence>
<dbReference type="PANTHER" id="PTHR43115:SF4">
    <property type="entry name" value="DEHYDROGENASE_REDUCTASE SDR FAMILY MEMBER 11"/>
    <property type="match status" value="1"/>
</dbReference>
<dbReference type="Pfam" id="PF00106">
    <property type="entry name" value="adh_short"/>
    <property type="match status" value="1"/>
</dbReference>
<dbReference type="SMART" id="SM00822">
    <property type="entry name" value="PKS_KR"/>
    <property type="match status" value="1"/>
</dbReference>
<protein>
    <submittedName>
        <fullName evidence="5">SDR family NAD(P)-dependent oxidoreductase</fullName>
    </submittedName>
</protein>
<dbReference type="PRINTS" id="PR00080">
    <property type="entry name" value="SDRFAMILY"/>
</dbReference>
<comment type="similarity">
    <text evidence="1 3">Belongs to the short-chain dehydrogenases/reductases (SDR) family.</text>
</comment>
<dbReference type="InterPro" id="IPR057326">
    <property type="entry name" value="KR_dom"/>
</dbReference>
<keyword evidence="2" id="KW-0560">Oxidoreductase</keyword>